<evidence type="ECO:0000256" key="3">
    <source>
        <dbReference type="ARBA" id="ARBA00022692"/>
    </source>
</evidence>
<keyword evidence="4" id="KW-0256">Endoplasmic reticulum</keyword>
<evidence type="ECO:0000256" key="6">
    <source>
        <dbReference type="ARBA" id="ARBA00023136"/>
    </source>
</evidence>
<protein>
    <recommendedName>
        <fullName evidence="8">C-8 sterol isomerase</fullName>
        <ecNumber evidence="8">5.-.-.-</ecNumber>
    </recommendedName>
    <alternativeName>
        <fullName evidence="8">Delta-8--delta-7 sterol isomerase</fullName>
    </alternativeName>
</protein>
<dbReference type="GO" id="GO:0005789">
    <property type="term" value="C:endoplasmic reticulum membrane"/>
    <property type="evidence" value="ECO:0007669"/>
    <property type="project" value="UniProtKB-SubCell"/>
</dbReference>
<feature type="signal peptide" evidence="9">
    <location>
        <begin position="1"/>
        <end position="19"/>
    </location>
</feature>
<evidence type="ECO:0000256" key="2">
    <source>
        <dbReference type="ARBA" id="ARBA00007141"/>
    </source>
</evidence>
<evidence type="ECO:0000256" key="1">
    <source>
        <dbReference type="ARBA" id="ARBA00004586"/>
    </source>
</evidence>
<proteinExistence type="inferred from homology"/>
<evidence type="ECO:0000256" key="7">
    <source>
        <dbReference type="ARBA" id="ARBA00029435"/>
    </source>
</evidence>
<evidence type="ECO:0000256" key="9">
    <source>
        <dbReference type="SAM" id="SignalP"/>
    </source>
</evidence>
<dbReference type="GO" id="GO:0000247">
    <property type="term" value="F:C-8 sterol isomerase activity"/>
    <property type="evidence" value="ECO:0007669"/>
    <property type="project" value="EnsemblFungi"/>
</dbReference>
<reference evidence="11" key="1">
    <citation type="submission" date="2016-02" db="EMBL/GenBank/DDBJ databases">
        <title>Comparative genomics of biotechnologically important yeasts.</title>
        <authorList>
            <consortium name="DOE Joint Genome Institute"/>
            <person name="Riley R."/>
            <person name="Haridas S."/>
            <person name="Wolfe K.H."/>
            <person name="Lopes M.R."/>
            <person name="Hittinger C.T."/>
            <person name="Goker M."/>
            <person name="Salamov A."/>
            <person name="Wisecaver J."/>
            <person name="Long T.M."/>
            <person name="Aerts A.L."/>
            <person name="Barry K."/>
            <person name="Choi C."/>
            <person name="Clum A."/>
            <person name="Coughlan A.Y."/>
            <person name="Deshpande S."/>
            <person name="Douglass A.P."/>
            <person name="Hanson S.J."/>
            <person name="Klenk H.-P."/>
            <person name="Labutti K."/>
            <person name="Lapidus A."/>
            <person name="Lindquist E."/>
            <person name="Lipzen A."/>
            <person name="Meier-Kolthoff J.P."/>
            <person name="Ohm R.A."/>
            <person name="Otillar R.P."/>
            <person name="Pangilinan J."/>
            <person name="Peng Y."/>
            <person name="Rokas A."/>
            <person name="Rosa C.A."/>
            <person name="Scheuner C."/>
            <person name="Sibirny A.A."/>
            <person name="Slot J.C."/>
            <person name="Stielow J.B."/>
            <person name="Sun H."/>
            <person name="Kurtzman C.P."/>
            <person name="Blackwell M."/>
            <person name="Jeffries T.W."/>
            <person name="Grigoriev I.V."/>
        </authorList>
    </citation>
    <scope>NUCLEOTIDE SEQUENCE [LARGE SCALE GENOMIC DNA]</scope>
    <source>
        <strain evidence="11">NRRL Y-17796</strain>
    </source>
</reference>
<name>A0A1E4TH40_9ASCO</name>
<evidence type="ECO:0000256" key="4">
    <source>
        <dbReference type="ARBA" id="ARBA00022824"/>
    </source>
</evidence>
<comment type="pathway">
    <text evidence="7 8">Steroid metabolism; ergosterol biosynthesis.</text>
</comment>
<organism evidence="10 11">
    <name type="scientific">Tortispora caseinolytica NRRL Y-17796</name>
    <dbReference type="NCBI Taxonomy" id="767744"/>
    <lineage>
        <taxon>Eukaryota</taxon>
        <taxon>Fungi</taxon>
        <taxon>Dikarya</taxon>
        <taxon>Ascomycota</taxon>
        <taxon>Saccharomycotina</taxon>
        <taxon>Trigonopsidomycetes</taxon>
        <taxon>Trigonopsidales</taxon>
        <taxon>Trigonopsidaceae</taxon>
        <taxon>Tortispora</taxon>
    </lineage>
</organism>
<keyword evidence="9" id="KW-0732">Signal</keyword>
<comment type="similarity">
    <text evidence="2 8">Belongs to the ERG2 family.</text>
</comment>
<gene>
    <name evidence="10" type="ORF">CANCADRAFT_148155</name>
</gene>
<dbReference type="PANTHER" id="PTHR10868:SF1">
    <property type="entry name" value="SIGMA NON-OPIOID INTRACELLULAR RECEPTOR 1"/>
    <property type="match status" value="1"/>
</dbReference>
<keyword evidence="5" id="KW-1133">Transmembrane helix</keyword>
<evidence type="ECO:0000256" key="8">
    <source>
        <dbReference type="RuleBase" id="RU368083"/>
    </source>
</evidence>
<dbReference type="PANTHER" id="PTHR10868">
    <property type="entry name" value="SIGMA 1-TYPE OPIOID RECEPTOR-RELATED"/>
    <property type="match status" value="1"/>
</dbReference>
<evidence type="ECO:0000313" key="10">
    <source>
        <dbReference type="EMBL" id="ODV91053.1"/>
    </source>
</evidence>
<dbReference type="EMBL" id="KV453842">
    <property type="protein sequence ID" value="ODV91053.1"/>
    <property type="molecule type" value="Genomic_DNA"/>
</dbReference>
<comment type="function">
    <text evidence="8">Catalyzes the reaction which results in unsaturation at C-7 in the B ring of sterols.</text>
</comment>
<keyword evidence="6" id="KW-0472">Membrane</keyword>
<dbReference type="InterPro" id="IPR006716">
    <property type="entry name" value="ERG2_sigma1_rcpt-like"/>
</dbReference>
<sequence>MQLIRSFLLVFSLILGVLYIVTVVQGPSAYVFDNKEVTAIVRDALEAQGALKTQRKYQTKNATDIVISVSKALHERYPEYVRELNFDEWVFNNAGGAMGAMFVFHASISEYLIVFGSAVGTEGHSGRHTANDYFTIIYGEEWAYSAGEIEPRIYAPGDMNFLPRGEVIHYSMPTTGWAIELAQGYIPGMLPFGFMDVITSTMDITNFAKTVYISARDMTYYALHGKF</sequence>
<dbReference type="GO" id="GO:0006696">
    <property type="term" value="P:ergosterol biosynthetic process"/>
    <property type="evidence" value="ECO:0007669"/>
    <property type="project" value="EnsemblFungi"/>
</dbReference>
<dbReference type="Pfam" id="PF04622">
    <property type="entry name" value="ERG2_Sigma1R"/>
    <property type="match status" value="1"/>
</dbReference>
<dbReference type="UniPathway" id="UPA00768"/>
<dbReference type="Proteomes" id="UP000095023">
    <property type="component" value="Unassembled WGS sequence"/>
</dbReference>
<feature type="chain" id="PRO_5009163250" description="C-8 sterol isomerase" evidence="9">
    <location>
        <begin position="20"/>
        <end position="227"/>
    </location>
</feature>
<keyword evidence="3" id="KW-0812">Transmembrane</keyword>
<accession>A0A1E4TH40</accession>
<keyword evidence="11" id="KW-1185">Reference proteome</keyword>
<evidence type="ECO:0000256" key="5">
    <source>
        <dbReference type="ARBA" id="ARBA00022989"/>
    </source>
</evidence>
<dbReference type="AlphaFoldDB" id="A0A1E4TH40"/>
<evidence type="ECO:0000313" key="11">
    <source>
        <dbReference type="Proteomes" id="UP000095023"/>
    </source>
</evidence>
<dbReference type="EC" id="5.-.-.-" evidence="8"/>
<comment type="subcellular location">
    <subcellularLocation>
        <location evidence="1">Endoplasmic reticulum membrane</location>
    </subcellularLocation>
</comment>
<dbReference type="OrthoDB" id="347124at2759"/>